<organism evidence="2 3">
    <name type="scientific">Mycena belliarum</name>
    <dbReference type="NCBI Taxonomy" id="1033014"/>
    <lineage>
        <taxon>Eukaryota</taxon>
        <taxon>Fungi</taxon>
        <taxon>Dikarya</taxon>
        <taxon>Basidiomycota</taxon>
        <taxon>Agaricomycotina</taxon>
        <taxon>Agaricomycetes</taxon>
        <taxon>Agaricomycetidae</taxon>
        <taxon>Agaricales</taxon>
        <taxon>Marasmiineae</taxon>
        <taxon>Mycenaceae</taxon>
        <taxon>Mycena</taxon>
    </lineage>
</organism>
<dbReference type="EMBL" id="JARJCN010000024">
    <property type="protein sequence ID" value="KAJ7089291.1"/>
    <property type="molecule type" value="Genomic_DNA"/>
</dbReference>
<reference evidence="2" key="1">
    <citation type="submission" date="2023-03" db="EMBL/GenBank/DDBJ databases">
        <title>Massive genome expansion in bonnet fungi (Mycena s.s.) driven by repeated elements and novel gene families across ecological guilds.</title>
        <authorList>
            <consortium name="Lawrence Berkeley National Laboratory"/>
            <person name="Harder C.B."/>
            <person name="Miyauchi S."/>
            <person name="Viragh M."/>
            <person name="Kuo A."/>
            <person name="Thoen E."/>
            <person name="Andreopoulos B."/>
            <person name="Lu D."/>
            <person name="Skrede I."/>
            <person name="Drula E."/>
            <person name="Henrissat B."/>
            <person name="Morin E."/>
            <person name="Kohler A."/>
            <person name="Barry K."/>
            <person name="LaButti K."/>
            <person name="Morin E."/>
            <person name="Salamov A."/>
            <person name="Lipzen A."/>
            <person name="Mereny Z."/>
            <person name="Hegedus B."/>
            <person name="Baldrian P."/>
            <person name="Stursova M."/>
            <person name="Weitz H."/>
            <person name="Taylor A."/>
            <person name="Grigoriev I.V."/>
            <person name="Nagy L.G."/>
            <person name="Martin F."/>
            <person name="Kauserud H."/>
        </authorList>
    </citation>
    <scope>NUCLEOTIDE SEQUENCE</scope>
    <source>
        <strain evidence="2">CBHHK173m</strain>
    </source>
</reference>
<dbReference type="AlphaFoldDB" id="A0AAD6U4T0"/>
<protein>
    <submittedName>
        <fullName evidence="2">Uncharacterized protein</fullName>
    </submittedName>
</protein>
<evidence type="ECO:0000313" key="3">
    <source>
        <dbReference type="Proteomes" id="UP001222325"/>
    </source>
</evidence>
<keyword evidence="3" id="KW-1185">Reference proteome</keyword>
<gene>
    <name evidence="2" type="ORF">B0H15DRAFT_281845</name>
</gene>
<comment type="caution">
    <text evidence="2">The sequence shown here is derived from an EMBL/GenBank/DDBJ whole genome shotgun (WGS) entry which is preliminary data.</text>
</comment>
<dbReference type="Proteomes" id="UP001222325">
    <property type="component" value="Unassembled WGS sequence"/>
</dbReference>
<evidence type="ECO:0000256" key="1">
    <source>
        <dbReference type="SAM" id="MobiDB-lite"/>
    </source>
</evidence>
<accession>A0AAD6U4T0</accession>
<name>A0AAD6U4T0_9AGAR</name>
<evidence type="ECO:0000313" key="2">
    <source>
        <dbReference type="EMBL" id="KAJ7089291.1"/>
    </source>
</evidence>
<proteinExistence type="predicted"/>
<sequence>MSFSADPDSRALPARGSRRVSSAKAPTPQSGILDTTAPIYWKLHCAARRISRPSKIAKSAQGPTSLHTQHCHCHRTTQTLHPRFLSISPKSNRLFCNPSSLLPYPQFNFHGHRLRSGHPRSCARDHGILEAFCSVRSCALRRTLELVSYKQTLQQFEACASFCCTLERRTAIHRRRLGPRLYALHARYKIHSRNPGPLKCVAPLSVANVKPNIMMDMNR</sequence>
<feature type="region of interest" description="Disordered" evidence="1">
    <location>
        <begin position="1"/>
        <end position="30"/>
    </location>
</feature>